<dbReference type="AlphaFoldDB" id="A0A853EQ85"/>
<dbReference type="Gene3D" id="1.10.260.40">
    <property type="entry name" value="lambda repressor-like DNA-binding domains"/>
    <property type="match status" value="1"/>
</dbReference>
<dbReference type="SUPFAM" id="SSF47413">
    <property type="entry name" value="lambda repressor-like DNA-binding domains"/>
    <property type="match status" value="1"/>
</dbReference>
<keyword evidence="3" id="KW-1185">Reference proteome</keyword>
<dbReference type="InterPro" id="IPR001387">
    <property type="entry name" value="Cro/C1-type_HTH"/>
</dbReference>
<reference evidence="2 3" key="1">
    <citation type="submission" date="2020-07" db="EMBL/GenBank/DDBJ databases">
        <title>MOT database genomes.</title>
        <authorList>
            <person name="Joseph S."/>
            <person name="Aduse-Opoku J."/>
            <person name="Hashim A."/>
            <person name="Wade W."/>
            <person name="Curtis M."/>
        </authorList>
    </citation>
    <scope>NUCLEOTIDE SEQUENCE [LARGE SCALE GENOMIC DNA]</scope>
    <source>
        <strain evidence="2 3">DSM 100099</strain>
    </source>
</reference>
<proteinExistence type="predicted"/>
<protein>
    <submittedName>
        <fullName evidence="2">Helix-turn-helix transcriptional regulator</fullName>
    </submittedName>
</protein>
<evidence type="ECO:0000313" key="3">
    <source>
        <dbReference type="Proteomes" id="UP000561011"/>
    </source>
</evidence>
<dbReference type="GO" id="GO:0003677">
    <property type="term" value="F:DNA binding"/>
    <property type="evidence" value="ECO:0007669"/>
    <property type="project" value="InterPro"/>
</dbReference>
<dbReference type="PROSITE" id="PS50943">
    <property type="entry name" value="HTH_CROC1"/>
    <property type="match status" value="1"/>
</dbReference>
<accession>A0A853EQ85</accession>
<dbReference type="EMBL" id="JACBYE010000006">
    <property type="protein sequence ID" value="NYS92696.1"/>
    <property type="molecule type" value="Genomic_DNA"/>
</dbReference>
<evidence type="ECO:0000313" key="2">
    <source>
        <dbReference type="EMBL" id="NYS92696.1"/>
    </source>
</evidence>
<organism evidence="2 3">
    <name type="scientific">Sanguibacter inulinus</name>
    <dbReference type="NCBI Taxonomy" id="60922"/>
    <lineage>
        <taxon>Bacteria</taxon>
        <taxon>Bacillati</taxon>
        <taxon>Actinomycetota</taxon>
        <taxon>Actinomycetes</taxon>
        <taxon>Micrococcales</taxon>
        <taxon>Sanguibacteraceae</taxon>
        <taxon>Sanguibacter</taxon>
    </lineage>
</organism>
<name>A0A853EQ85_9MICO</name>
<gene>
    <name evidence="2" type="ORF">HZZ10_04020</name>
</gene>
<feature type="domain" description="HTH cro/C1-type" evidence="1">
    <location>
        <begin position="26"/>
        <end position="54"/>
    </location>
</feature>
<evidence type="ECO:0000259" key="1">
    <source>
        <dbReference type="PROSITE" id="PS50943"/>
    </source>
</evidence>
<dbReference type="Pfam" id="PF01381">
    <property type="entry name" value="HTH_3"/>
    <property type="match status" value="1"/>
</dbReference>
<sequence>MRRAHSYAPETLEALELLGLQVSVERRRRRWTAAELAERAGISVKTLRGVERGEPTVAAGIAFEVATLVGVPLFARDRSLRRERAAHEREVLSLLPARVRQAQEAPDDSF</sequence>
<dbReference type="CDD" id="cd00093">
    <property type="entry name" value="HTH_XRE"/>
    <property type="match status" value="1"/>
</dbReference>
<comment type="caution">
    <text evidence="2">The sequence shown here is derived from an EMBL/GenBank/DDBJ whole genome shotgun (WGS) entry which is preliminary data.</text>
</comment>
<dbReference type="SMART" id="SM00530">
    <property type="entry name" value="HTH_XRE"/>
    <property type="match status" value="1"/>
</dbReference>
<dbReference type="Proteomes" id="UP000561011">
    <property type="component" value="Unassembled WGS sequence"/>
</dbReference>
<dbReference type="RefSeq" id="WP_056127767.1">
    <property type="nucleotide sequence ID" value="NZ_JACBYE010000006.1"/>
</dbReference>
<dbReference type="InterPro" id="IPR010982">
    <property type="entry name" value="Lambda_DNA-bd_dom_sf"/>
</dbReference>